<protein>
    <recommendedName>
        <fullName evidence="4">PqqA binding protein</fullName>
    </recommendedName>
    <alternativeName>
        <fullName evidence="4">Coenzyme PQQ synthesis protein D</fullName>
    </alternativeName>
    <alternativeName>
        <fullName evidence="4">Pyrroloquinoline quinone biosynthesis protein D</fullName>
    </alternativeName>
</protein>
<dbReference type="RefSeq" id="WP_305749744.1">
    <property type="nucleotide sequence ID" value="NZ_JAUZEE010000005.1"/>
</dbReference>
<comment type="caution">
    <text evidence="5">The sequence shown here is derived from an EMBL/GenBank/DDBJ whole genome shotgun (WGS) entry which is preliminary data.</text>
</comment>
<name>A0ABT9G3Y6_LEPDI</name>
<evidence type="ECO:0000256" key="3">
    <source>
        <dbReference type="ARBA" id="ARBA00022905"/>
    </source>
</evidence>
<dbReference type="InterPro" id="IPR022479">
    <property type="entry name" value="PqqD_bac"/>
</dbReference>
<evidence type="ECO:0000256" key="2">
    <source>
        <dbReference type="ARBA" id="ARBA00011741"/>
    </source>
</evidence>
<dbReference type="Pfam" id="PF05402">
    <property type="entry name" value="PqqD"/>
    <property type="match status" value="1"/>
</dbReference>
<comment type="function">
    <text evidence="4">Functions as a PqqA binding protein and presents PqqA to PqqE, in the pyrroloquinoline quinone (PQQ) biosynthetic pathway.</text>
</comment>
<comment type="subunit">
    <text evidence="2 4">Monomer. Interacts with PqqE.</text>
</comment>
<dbReference type="NCBIfam" id="NF002535">
    <property type="entry name" value="PRK02079.1"/>
    <property type="match status" value="1"/>
</dbReference>
<dbReference type="Gene3D" id="1.10.10.1150">
    <property type="entry name" value="Coenzyme PQQ synthesis protein D (PqqD)"/>
    <property type="match status" value="1"/>
</dbReference>
<evidence type="ECO:0000256" key="1">
    <source>
        <dbReference type="ARBA" id="ARBA00004886"/>
    </source>
</evidence>
<evidence type="ECO:0000313" key="6">
    <source>
        <dbReference type="Proteomes" id="UP001235760"/>
    </source>
</evidence>
<proteinExistence type="inferred from homology"/>
<comment type="pathway">
    <text evidence="1 4">Cofactor biosynthesis; pyrroloquinoline quinone biosynthesis.</text>
</comment>
<dbReference type="Proteomes" id="UP001235760">
    <property type="component" value="Unassembled WGS sequence"/>
</dbReference>
<evidence type="ECO:0000256" key="4">
    <source>
        <dbReference type="HAMAP-Rule" id="MF_00655"/>
    </source>
</evidence>
<dbReference type="InterPro" id="IPR008792">
    <property type="entry name" value="PQQD"/>
</dbReference>
<organism evidence="5 6">
    <name type="scientific">Leptothrix discophora</name>
    <dbReference type="NCBI Taxonomy" id="89"/>
    <lineage>
        <taxon>Bacteria</taxon>
        <taxon>Pseudomonadati</taxon>
        <taxon>Pseudomonadota</taxon>
        <taxon>Betaproteobacteria</taxon>
        <taxon>Burkholderiales</taxon>
        <taxon>Sphaerotilaceae</taxon>
        <taxon>Leptothrix</taxon>
    </lineage>
</organism>
<comment type="similarity">
    <text evidence="4">Belongs to the PqqD family.</text>
</comment>
<keyword evidence="6" id="KW-1185">Reference proteome</keyword>
<reference evidence="5 6" key="1">
    <citation type="submission" date="2023-08" db="EMBL/GenBank/DDBJ databases">
        <authorList>
            <person name="Roldan D.M."/>
            <person name="Menes R.J."/>
        </authorList>
    </citation>
    <scope>NUCLEOTIDE SEQUENCE [LARGE SCALE GENOMIC DNA]</scope>
    <source>
        <strain evidence="5 6">CCM 2812</strain>
    </source>
</reference>
<accession>A0ABT9G3Y6</accession>
<sequence>MNASVSTVAELGDASVPAVAAGFRLQWEQAQGNHVLLYPEGMVKLNRSAGEILSRCDGVATVAQLVSQLEAAFGAQGLRADVIAFLQMARQQGWVRWS</sequence>
<evidence type="ECO:0000313" key="5">
    <source>
        <dbReference type="EMBL" id="MDP4301193.1"/>
    </source>
</evidence>
<gene>
    <name evidence="4 5" type="primary">pqqD</name>
    <name evidence="5" type="ORF">Q8X39_11140</name>
</gene>
<dbReference type="NCBIfam" id="TIGR03859">
    <property type="entry name" value="PQQ_PqqD"/>
    <property type="match status" value="1"/>
</dbReference>
<dbReference type="InterPro" id="IPR041881">
    <property type="entry name" value="PqqD_sf"/>
</dbReference>
<dbReference type="EMBL" id="JAUZEE010000005">
    <property type="protein sequence ID" value="MDP4301193.1"/>
    <property type="molecule type" value="Genomic_DNA"/>
</dbReference>
<dbReference type="HAMAP" id="MF_00655">
    <property type="entry name" value="PQQ_syn_PqqD"/>
    <property type="match status" value="1"/>
</dbReference>
<keyword evidence="3 4" id="KW-0884">PQQ biosynthesis</keyword>